<dbReference type="Gene3D" id="1.25.40.390">
    <property type="match status" value="1"/>
</dbReference>
<proteinExistence type="predicted"/>
<keyword evidence="3" id="KW-1185">Reference proteome</keyword>
<feature type="chain" id="PRO_5046947369" evidence="1">
    <location>
        <begin position="23"/>
        <end position="510"/>
    </location>
</feature>
<dbReference type="InterPro" id="IPR041662">
    <property type="entry name" value="SusD-like_2"/>
</dbReference>
<sequence>MYRQYISIFLTVLLLASCSKFDEINTDPTRTTKVTSAMLATTLLLDMTRTTFKTNTDFMRPNMLAKYTCWSSSANDEQYNRLSRTEYFDRLVVLNNIDKMIALATSEELKNSYTALGHLVRAWRFFELTMQVGDVPYSQAIKGEDSHIIKPAYDSQKDVFLGILSELDKADELFGKGVDFAGDPIYGGKVTQWRKMVNTFQLKVLTNLFRKTADTDLNVKSRFQKIVSSMPIMQSNDDNFQLRFYDKTGEKYPFYKENNQSYVYIMLSSVIIDSLKTLKDRRLFYYGKPSPVKIQGGMLVSDWNAYTAPNPSASYSVISQVAGSRDYSTINDRYLELPSGEPVFLLSYAEMKFMLAEAAVRGWVTGNAADYYNDAIIAAMKFTVDNTINDPAYHHNMPITDDYVRNVYLKQPAVVFATNTDQRLKQIFLQQYLSNFLQHPFNAYFEYRRVGYPVFPINPASNMNIPSDRIPVRWMYPQKELDYNGVEVNKAIQRQYGSDNVNALMWILKD</sequence>
<evidence type="ECO:0000313" key="3">
    <source>
        <dbReference type="Proteomes" id="UP001549749"/>
    </source>
</evidence>
<name>A0ABV2TCR5_9BACT</name>
<dbReference type="PROSITE" id="PS51257">
    <property type="entry name" value="PROKAR_LIPOPROTEIN"/>
    <property type="match status" value="1"/>
</dbReference>
<reference evidence="2 3" key="1">
    <citation type="submission" date="2024-06" db="EMBL/GenBank/DDBJ databases">
        <title>Chitinophaga defluvii sp. nov., isolated from municipal sewage.</title>
        <authorList>
            <person name="Zhang L."/>
        </authorList>
    </citation>
    <scope>NUCLEOTIDE SEQUENCE [LARGE SCALE GENOMIC DNA]</scope>
    <source>
        <strain evidence="2 3">H8</strain>
    </source>
</reference>
<dbReference type="Proteomes" id="UP001549749">
    <property type="component" value="Unassembled WGS sequence"/>
</dbReference>
<accession>A0ABV2TCR5</accession>
<dbReference type="InterPro" id="IPR011990">
    <property type="entry name" value="TPR-like_helical_dom_sf"/>
</dbReference>
<dbReference type="EMBL" id="JBEXAC010000002">
    <property type="protein sequence ID" value="MET7000808.1"/>
    <property type="molecule type" value="Genomic_DNA"/>
</dbReference>
<dbReference type="Pfam" id="PF12771">
    <property type="entry name" value="SusD-like_2"/>
    <property type="match status" value="1"/>
</dbReference>
<evidence type="ECO:0000256" key="1">
    <source>
        <dbReference type="SAM" id="SignalP"/>
    </source>
</evidence>
<protein>
    <submittedName>
        <fullName evidence="2">SusD/RagB family nutrient-binding outer membrane lipoprotein</fullName>
    </submittedName>
</protein>
<comment type="caution">
    <text evidence="2">The sequence shown here is derived from an EMBL/GenBank/DDBJ whole genome shotgun (WGS) entry which is preliminary data.</text>
</comment>
<dbReference type="RefSeq" id="WP_354663361.1">
    <property type="nucleotide sequence ID" value="NZ_JBEXAC010000002.1"/>
</dbReference>
<keyword evidence="1" id="KW-0732">Signal</keyword>
<keyword evidence="2" id="KW-0449">Lipoprotein</keyword>
<feature type="signal peptide" evidence="1">
    <location>
        <begin position="1"/>
        <end position="22"/>
    </location>
</feature>
<organism evidence="2 3">
    <name type="scientific">Chitinophaga defluvii</name>
    <dbReference type="NCBI Taxonomy" id="3163343"/>
    <lineage>
        <taxon>Bacteria</taxon>
        <taxon>Pseudomonadati</taxon>
        <taxon>Bacteroidota</taxon>
        <taxon>Chitinophagia</taxon>
        <taxon>Chitinophagales</taxon>
        <taxon>Chitinophagaceae</taxon>
        <taxon>Chitinophaga</taxon>
    </lineage>
</organism>
<evidence type="ECO:0000313" key="2">
    <source>
        <dbReference type="EMBL" id="MET7000808.1"/>
    </source>
</evidence>
<gene>
    <name evidence="2" type="ORF">ABR189_25725</name>
</gene>
<dbReference type="SUPFAM" id="SSF48452">
    <property type="entry name" value="TPR-like"/>
    <property type="match status" value="1"/>
</dbReference>